<keyword evidence="2" id="KW-1185">Reference proteome</keyword>
<dbReference type="NCBIfam" id="NF033533">
    <property type="entry name" value="lone7_assoc_B"/>
    <property type="match status" value="1"/>
</dbReference>
<dbReference type="Proteomes" id="UP001223072">
    <property type="component" value="Unassembled WGS sequence"/>
</dbReference>
<reference evidence="1 2" key="1">
    <citation type="submission" date="2023-07" db="EMBL/GenBank/DDBJ databases">
        <title>Comparative genomics of wheat-associated soil bacteria to identify genetic determinants of phenazine resistance.</title>
        <authorList>
            <person name="Mouncey N."/>
        </authorList>
    </citation>
    <scope>NUCLEOTIDE SEQUENCE [LARGE SCALE GENOMIC DNA]</scope>
    <source>
        <strain evidence="1 2">W2I16</strain>
    </source>
</reference>
<proteinExistence type="predicted"/>
<accession>A0ABU0RFL6</accession>
<protein>
    <recommendedName>
        <fullName evidence="3">Type VII secretion system-associated protein</fullName>
    </recommendedName>
</protein>
<evidence type="ECO:0000313" key="2">
    <source>
        <dbReference type="Proteomes" id="UP001223072"/>
    </source>
</evidence>
<dbReference type="InterPro" id="IPR049801">
    <property type="entry name" value="T7SS_assoc-like"/>
</dbReference>
<evidence type="ECO:0000313" key="1">
    <source>
        <dbReference type="EMBL" id="MDQ0930760.1"/>
    </source>
</evidence>
<sequence>MANTPTVNLNKSWLQSFIDHDIIPFKDEIRKIGLEGNSPVDGVLVPALADLVAAGGKTAAGFLDGQVKPLAIGTMASETAGRTNGGNVTAKLNELIAQVNAILKQQGELFGEIEDDLKETLLKMFKTQDESLDKIDGKKFVDFFEDVDSILSEGPGGEKKD</sequence>
<evidence type="ECO:0008006" key="3">
    <source>
        <dbReference type="Google" id="ProtNLM"/>
    </source>
</evidence>
<organism evidence="1 2">
    <name type="scientific">Streptomyces turgidiscabies</name>
    <dbReference type="NCBI Taxonomy" id="85558"/>
    <lineage>
        <taxon>Bacteria</taxon>
        <taxon>Bacillati</taxon>
        <taxon>Actinomycetota</taxon>
        <taxon>Actinomycetes</taxon>
        <taxon>Kitasatosporales</taxon>
        <taxon>Streptomycetaceae</taxon>
        <taxon>Streptomyces</taxon>
    </lineage>
</organism>
<dbReference type="EMBL" id="JAUSZS010000002">
    <property type="protein sequence ID" value="MDQ0930760.1"/>
    <property type="molecule type" value="Genomic_DNA"/>
</dbReference>
<name>A0ABU0RFL6_9ACTN</name>
<dbReference type="RefSeq" id="WP_307624935.1">
    <property type="nucleotide sequence ID" value="NZ_JAUSZS010000002.1"/>
</dbReference>
<comment type="caution">
    <text evidence="1">The sequence shown here is derived from an EMBL/GenBank/DDBJ whole genome shotgun (WGS) entry which is preliminary data.</text>
</comment>
<gene>
    <name evidence="1" type="ORF">QFZ49_000667</name>
</gene>